<feature type="transmembrane region" description="Helical" evidence="8">
    <location>
        <begin position="352"/>
        <end position="373"/>
    </location>
</feature>
<keyword evidence="5 8" id="KW-0812">Transmembrane</keyword>
<evidence type="ECO:0000256" key="8">
    <source>
        <dbReference type="SAM" id="Phobius"/>
    </source>
</evidence>
<evidence type="ECO:0000256" key="6">
    <source>
        <dbReference type="ARBA" id="ARBA00022989"/>
    </source>
</evidence>
<proteinExistence type="inferred from homology"/>
<dbReference type="InterPro" id="IPR036259">
    <property type="entry name" value="MFS_trans_sf"/>
</dbReference>
<sequence length="384" mass="42021">MSLGFASMFIFGAMYSVQPILPMFTEEFNVKVSYSSMAMSLTTCGLIIGLVVLGFFSDRIGRTIFVKISLVGSLLPFILMPLTESFGWIIFLRFVQGFLLAGVPSTALAYISEEINKKFISVATALYISCNALGGMIGRVVTGYATEHFSWEIAFYILAASGVFVFILVLFALPKSRNFQPQEASFREDFEGFTYHLKNPSLLLMFGLGIVLQLSFTGIWTYIPFHLTEEPFLLSIDAVSNLFFAYGLGVIGSPLASWLASKIGQRKVLITGVFVLSVGVLFTMSSSVWIIVVGLCVACLGFFTAHSLAASSVSREANHHKGSASSLYLVSYYIGVGAGSTLLGPIWEQLGWRGLVILTTLAPTLYILLVTLVRLRKTKKQPIV</sequence>
<dbReference type="RefSeq" id="WP_154311662.1">
    <property type="nucleotide sequence ID" value="NZ_JACSQO010000003.1"/>
</dbReference>
<evidence type="ECO:0000259" key="9">
    <source>
        <dbReference type="PROSITE" id="PS50850"/>
    </source>
</evidence>
<dbReference type="CDD" id="cd17324">
    <property type="entry name" value="MFS_NepI_like"/>
    <property type="match status" value="1"/>
</dbReference>
<feature type="transmembrane region" description="Helical" evidence="8">
    <location>
        <begin position="88"/>
        <end position="112"/>
    </location>
</feature>
<feature type="transmembrane region" description="Helical" evidence="8">
    <location>
        <begin position="268"/>
        <end position="284"/>
    </location>
</feature>
<accession>A0ABR8R8L2</accession>
<dbReference type="Proteomes" id="UP000640786">
    <property type="component" value="Unassembled WGS sequence"/>
</dbReference>
<feature type="transmembrane region" description="Helical" evidence="8">
    <location>
        <begin position="119"/>
        <end position="141"/>
    </location>
</feature>
<evidence type="ECO:0000256" key="4">
    <source>
        <dbReference type="ARBA" id="ARBA00022475"/>
    </source>
</evidence>
<feature type="transmembrane region" description="Helical" evidence="8">
    <location>
        <begin position="290"/>
        <end position="314"/>
    </location>
</feature>
<comment type="subcellular location">
    <subcellularLocation>
        <location evidence="1">Cell membrane</location>
        <topology evidence="1">Multi-pass membrane protein</topology>
    </subcellularLocation>
</comment>
<dbReference type="InterPro" id="IPR011701">
    <property type="entry name" value="MFS"/>
</dbReference>
<dbReference type="Pfam" id="PF07690">
    <property type="entry name" value="MFS_1"/>
    <property type="match status" value="1"/>
</dbReference>
<keyword evidence="3" id="KW-0813">Transport</keyword>
<evidence type="ECO:0000256" key="3">
    <source>
        <dbReference type="ARBA" id="ARBA00022448"/>
    </source>
</evidence>
<organism evidence="10 11">
    <name type="scientific">Psychrobacillus faecigallinarum</name>
    <dbReference type="NCBI Taxonomy" id="2762235"/>
    <lineage>
        <taxon>Bacteria</taxon>
        <taxon>Bacillati</taxon>
        <taxon>Bacillota</taxon>
        <taxon>Bacilli</taxon>
        <taxon>Bacillales</taxon>
        <taxon>Bacillaceae</taxon>
        <taxon>Psychrobacillus</taxon>
    </lineage>
</organism>
<feature type="transmembrane region" description="Helical" evidence="8">
    <location>
        <begin position="202"/>
        <end position="223"/>
    </location>
</feature>
<feature type="transmembrane region" description="Helical" evidence="8">
    <location>
        <begin position="64"/>
        <end position="82"/>
    </location>
</feature>
<feature type="transmembrane region" description="Helical" evidence="8">
    <location>
        <begin position="153"/>
        <end position="173"/>
    </location>
</feature>
<evidence type="ECO:0000256" key="5">
    <source>
        <dbReference type="ARBA" id="ARBA00022692"/>
    </source>
</evidence>
<gene>
    <name evidence="10" type="ORF">H9650_08370</name>
</gene>
<dbReference type="SUPFAM" id="SSF103473">
    <property type="entry name" value="MFS general substrate transporter"/>
    <property type="match status" value="1"/>
</dbReference>
<dbReference type="PANTHER" id="PTHR43271:SF1">
    <property type="entry name" value="INNER MEMBRANE TRANSPORT PROTEIN YNFM"/>
    <property type="match status" value="1"/>
</dbReference>
<feature type="domain" description="Major facilitator superfamily (MFS) profile" evidence="9">
    <location>
        <begin position="1"/>
        <end position="379"/>
    </location>
</feature>
<keyword evidence="4" id="KW-1003">Cell membrane</keyword>
<dbReference type="PROSITE" id="PS50850">
    <property type="entry name" value="MFS"/>
    <property type="match status" value="1"/>
</dbReference>
<name>A0ABR8R8L2_9BACI</name>
<evidence type="ECO:0000256" key="2">
    <source>
        <dbReference type="ARBA" id="ARBA00008335"/>
    </source>
</evidence>
<dbReference type="Gene3D" id="1.20.1250.20">
    <property type="entry name" value="MFS general substrate transporter like domains"/>
    <property type="match status" value="1"/>
</dbReference>
<evidence type="ECO:0000313" key="11">
    <source>
        <dbReference type="Proteomes" id="UP000640786"/>
    </source>
</evidence>
<dbReference type="EMBL" id="JACSQO010000003">
    <property type="protein sequence ID" value="MBD7944132.1"/>
    <property type="molecule type" value="Genomic_DNA"/>
</dbReference>
<reference evidence="10 11" key="1">
    <citation type="submission" date="2020-08" db="EMBL/GenBank/DDBJ databases">
        <title>A Genomic Blueprint of the Chicken Gut Microbiome.</title>
        <authorList>
            <person name="Gilroy R."/>
            <person name="Ravi A."/>
            <person name="Getino M."/>
            <person name="Pursley I."/>
            <person name="Horton D.L."/>
            <person name="Alikhan N.-F."/>
            <person name="Baker D."/>
            <person name="Gharbi K."/>
            <person name="Hall N."/>
            <person name="Watson M."/>
            <person name="Adriaenssens E.M."/>
            <person name="Foster-Nyarko E."/>
            <person name="Jarju S."/>
            <person name="Secka A."/>
            <person name="Antonio M."/>
            <person name="Oren A."/>
            <person name="Chaudhuri R."/>
            <person name="La Ragione R.M."/>
            <person name="Hildebrand F."/>
            <person name="Pallen M.J."/>
        </authorList>
    </citation>
    <scope>NUCLEOTIDE SEQUENCE [LARGE SCALE GENOMIC DNA]</scope>
    <source>
        <strain evidence="10 11">Sa2BUA9</strain>
    </source>
</reference>
<keyword evidence="11" id="KW-1185">Reference proteome</keyword>
<dbReference type="PANTHER" id="PTHR43271">
    <property type="entry name" value="BLL2771 PROTEIN"/>
    <property type="match status" value="1"/>
</dbReference>
<evidence type="ECO:0000313" key="10">
    <source>
        <dbReference type="EMBL" id="MBD7944132.1"/>
    </source>
</evidence>
<keyword evidence="7 8" id="KW-0472">Membrane</keyword>
<comment type="similarity">
    <text evidence="2">Belongs to the major facilitator superfamily.</text>
</comment>
<dbReference type="InterPro" id="IPR020846">
    <property type="entry name" value="MFS_dom"/>
</dbReference>
<evidence type="ECO:0000256" key="7">
    <source>
        <dbReference type="ARBA" id="ARBA00023136"/>
    </source>
</evidence>
<keyword evidence="6 8" id="KW-1133">Transmembrane helix</keyword>
<comment type="caution">
    <text evidence="10">The sequence shown here is derived from an EMBL/GenBank/DDBJ whole genome shotgun (WGS) entry which is preliminary data.</text>
</comment>
<feature type="transmembrane region" description="Helical" evidence="8">
    <location>
        <begin position="243"/>
        <end position="261"/>
    </location>
</feature>
<feature type="transmembrane region" description="Helical" evidence="8">
    <location>
        <begin position="326"/>
        <end position="346"/>
    </location>
</feature>
<feature type="transmembrane region" description="Helical" evidence="8">
    <location>
        <begin position="32"/>
        <end position="57"/>
    </location>
</feature>
<evidence type="ECO:0000256" key="1">
    <source>
        <dbReference type="ARBA" id="ARBA00004651"/>
    </source>
</evidence>
<protein>
    <submittedName>
        <fullName evidence="10">MFS transporter</fullName>
    </submittedName>
</protein>